<dbReference type="SMART" id="SM00356">
    <property type="entry name" value="ZnF_C3H1"/>
    <property type="match status" value="2"/>
</dbReference>
<dbReference type="SUPFAM" id="SSF90229">
    <property type="entry name" value="CCCH zinc finger"/>
    <property type="match status" value="2"/>
</dbReference>
<dbReference type="Proteomes" id="UP000026962">
    <property type="component" value="Chromosome 3"/>
</dbReference>
<dbReference type="OMA" id="PDCRDAG"/>
<dbReference type="AlphaFoldDB" id="A0A0E0KCN2"/>
<organism evidence="10">
    <name type="scientific">Oryza punctata</name>
    <name type="common">Red rice</name>
    <dbReference type="NCBI Taxonomy" id="4537"/>
    <lineage>
        <taxon>Eukaryota</taxon>
        <taxon>Viridiplantae</taxon>
        <taxon>Streptophyta</taxon>
        <taxon>Embryophyta</taxon>
        <taxon>Tracheophyta</taxon>
        <taxon>Spermatophyta</taxon>
        <taxon>Magnoliopsida</taxon>
        <taxon>Liliopsida</taxon>
        <taxon>Poales</taxon>
        <taxon>Poaceae</taxon>
        <taxon>BOP clade</taxon>
        <taxon>Oryzoideae</taxon>
        <taxon>Oryzeae</taxon>
        <taxon>Oryzinae</taxon>
        <taxon>Oryza</taxon>
    </lineage>
</organism>
<protein>
    <recommendedName>
        <fullName evidence="9">C3H1-type domain-containing protein</fullName>
    </recommendedName>
</protein>
<feature type="zinc finger region" description="C3H1-type" evidence="6">
    <location>
        <begin position="382"/>
        <end position="409"/>
    </location>
</feature>
<feature type="domain" description="C3H1-type" evidence="9">
    <location>
        <begin position="382"/>
        <end position="409"/>
    </location>
</feature>
<keyword evidence="1 6" id="KW-0479">Metal-binding</keyword>
<keyword evidence="4 6" id="KW-0862">Zinc</keyword>
<dbReference type="GO" id="GO:0003729">
    <property type="term" value="F:mRNA binding"/>
    <property type="evidence" value="ECO:0007669"/>
    <property type="project" value="InterPro"/>
</dbReference>
<evidence type="ECO:0000259" key="9">
    <source>
        <dbReference type="PROSITE" id="PS50103"/>
    </source>
</evidence>
<dbReference type="Gene3D" id="4.10.1000.10">
    <property type="entry name" value="Zinc finger, CCCH-type"/>
    <property type="match status" value="2"/>
</dbReference>
<feature type="region of interest" description="Disordered" evidence="8">
    <location>
        <begin position="39"/>
        <end position="69"/>
    </location>
</feature>
<dbReference type="FunFam" id="4.10.1000.10:FF:000002">
    <property type="entry name" value="Zinc finger protein 36, C3H1 type-like 1"/>
    <property type="match status" value="1"/>
</dbReference>
<feature type="domain" description="C3H1-type" evidence="9">
    <location>
        <begin position="419"/>
        <end position="447"/>
    </location>
</feature>
<dbReference type="HOGENOM" id="CLU_050602_2_0_1"/>
<evidence type="ECO:0000256" key="1">
    <source>
        <dbReference type="ARBA" id="ARBA00022723"/>
    </source>
</evidence>
<keyword evidence="3 6" id="KW-0863">Zinc-finger</keyword>
<sequence>MEGELSFLSPARSSCFYFEDGGSGSPTWVSTVEALLRSPTSSVSDGGGGGGGYNSPARASSPLEKQLPDCRDAGDFSSLTWASTLEKPLESPSSCISDGRGGGFGSPASEFPPEKLLISPPSCVSDSRGVGNVGGFPSLPWASSLEKPLTSPPSCVSDSRGVGNAGGFPSLPWASSLEKPLTSPSSCVSDGRSGGYSSPLGASAEREREVREAEMLLRAIAERYDDCFLRLRNATAELSDLRRERLRLAAENLHLSLLLEELESEQRKQASAMAPPMPEEEEAAEGGAPKSISIRSPGYLSQKQPQGQARPQRLRVRASQAMEVSPPIPCFIISFHTHLFDFCAGELMSSCPLQEAAAGDDDEEEENKGGGEVEVEAYRQGAAKTELCNKWERGACPYGARCRFAHGLQELRPVIRHPRYKTLPCQMFAASSGCPYGHRCHFRHSAIRTAAAAAAAAESYCC</sequence>
<dbReference type="GO" id="GO:0008270">
    <property type="term" value="F:zinc ion binding"/>
    <property type="evidence" value="ECO:0007669"/>
    <property type="project" value="UniProtKB-KW"/>
</dbReference>
<evidence type="ECO:0000256" key="4">
    <source>
        <dbReference type="ARBA" id="ARBA00022833"/>
    </source>
</evidence>
<feature type="zinc finger region" description="C3H1-type" evidence="6">
    <location>
        <begin position="419"/>
        <end position="447"/>
    </location>
</feature>
<keyword evidence="11" id="KW-1185">Reference proteome</keyword>
<feature type="region of interest" description="Disordered" evidence="8">
    <location>
        <begin position="182"/>
        <end position="208"/>
    </location>
</feature>
<keyword evidence="7" id="KW-0175">Coiled coil</keyword>
<dbReference type="InterPro" id="IPR000571">
    <property type="entry name" value="Znf_CCCH"/>
</dbReference>
<keyword evidence="2" id="KW-0677">Repeat</keyword>
<dbReference type="GO" id="GO:0003677">
    <property type="term" value="F:DNA binding"/>
    <property type="evidence" value="ECO:0007669"/>
    <property type="project" value="UniProtKB-KW"/>
</dbReference>
<keyword evidence="5" id="KW-0238">DNA-binding</keyword>
<dbReference type="Pfam" id="PF00642">
    <property type="entry name" value="zf-CCCH"/>
    <property type="match status" value="1"/>
</dbReference>
<dbReference type="STRING" id="4537.A0A0E0KCN2"/>
<dbReference type="PANTHER" id="PTHR12547:SF150">
    <property type="entry name" value="ZINC FINGER CCCH DOMAIN-CONTAINING PROTEIN 47"/>
    <property type="match status" value="1"/>
</dbReference>
<evidence type="ECO:0000313" key="11">
    <source>
        <dbReference type="Proteomes" id="UP000026962"/>
    </source>
</evidence>
<accession>A0A0E0KCN2</accession>
<evidence type="ECO:0000256" key="2">
    <source>
        <dbReference type="ARBA" id="ARBA00022737"/>
    </source>
</evidence>
<evidence type="ECO:0000256" key="5">
    <source>
        <dbReference type="ARBA" id="ARBA00023125"/>
    </source>
</evidence>
<dbReference type="InterPro" id="IPR045877">
    <property type="entry name" value="ZFP36-like"/>
</dbReference>
<evidence type="ECO:0000256" key="6">
    <source>
        <dbReference type="PROSITE-ProRule" id="PRU00723"/>
    </source>
</evidence>
<dbReference type="eggNOG" id="KOG1677">
    <property type="taxonomic scope" value="Eukaryota"/>
</dbReference>
<dbReference type="Gramene" id="OPUNC03G13770.1">
    <property type="protein sequence ID" value="OPUNC03G13770.1"/>
    <property type="gene ID" value="OPUNC03G13770"/>
</dbReference>
<evidence type="ECO:0000256" key="7">
    <source>
        <dbReference type="SAM" id="Coils"/>
    </source>
</evidence>
<evidence type="ECO:0000256" key="8">
    <source>
        <dbReference type="SAM" id="MobiDB-lite"/>
    </source>
</evidence>
<dbReference type="EnsemblPlants" id="OPUNC03G13770.1">
    <property type="protein sequence ID" value="OPUNC03G13770.1"/>
    <property type="gene ID" value="OPUNC03G13770"/>
</dbReference>
<proteinExistence type="predicted"/>
<evidence type="ECO:0000313" key="10">
    <source>
        <dbReference type="EnsemblPlants" id="OPUNC03G13770.1"/>
    </source>
</evidence>
<name>A0A0E0KCN2_ORYPU</name>
<feature type="region of interest" description="Disordered" evidence="8">
    <location>
        <begin position="266"/>
        <end position="318"/>
    </location>
</feature>
<feature type="coiled-coil region" evidence="7">
    <location>
        <begin position="224"/>
        <end position="251"/>
    </location>
</feature>
<evidence type="ECO:0000256" key="3">
    <source>
        <dbReference type="ARBA" id="ARBA00022771"/>
    </source>
</evidence>
<feature type="region of interest" description="Disordered" evidence="8">
    <location>
        <begin position="89"/>
        <end position="123"/>
    </location>
</feature>
<dbReference type="PANTHER" id="PTHR12547">
    <property type="entry name" value="CCCH ZINC FINGER/TIS11-RELATED"/>
    <property type="match status" value="1"/>
</dbReference>
<reference evidence="10" key="2">
    <citation type="submission" date="2018-05" db="EMBL/GenBank/DDBJ databases">
        <title>OpunRS2 (Oryza punctata Reference Sequence Version 2).</title>
        <authorList>
            <person name="Zhang J."/>
            <person name="Kudrna D."/>
            <person name="Lee S."/>
            <person name="Talag J."/>
            <person name="Welchert J."/>
            <person name="Wing R.A."/>
        </authorList>
    </citation>
    <scope>NUCLEOTIDE SEQUENCE [LARGE SCALE GENOMIC DNA]</scope>
</reference>
<dbReference type="FunFam" id="4.10.1000.10:FF:000001">
    <property type="entry name" value="zinc finger CCCH domain-containing protein 15-like"/>
    <property type="match status" value="1"/>
</dbReference>
<dbReference type="PROSITE" id="PS50103">
    <property type="entry name" value="ZF_C3H1"/>
    <property type="match status" value="2"/>
</dbReference>
<dbReference type="InterPro" id="IPR036855">
    <property type="entry name" value="Znf_CCCH_sf"/>
</dbReference>
<reference evidence="10" key="1">
    <citation type="submission" date="2015-04" db="UniProtKB">
        <authorList>
            <consortium name="EnsemblPlants"/>
        </authorList>
    </citation>
    <scope>IDENTIFICATION</scope>
</reference>
<feature type="compositionally biased region" description="Polar residues" evidence="8">
    <location>
        <begin position="299"/>
        <end position="309"/>
    </location>
</feature>